<evidence type="ECO:0000313" key="1">
    <source>
        <dbReference type="EMBL" id="MFF3223084.1"/>
    </source>
</evidence>
<gene>
    <name evidence="1" type="ORF">ACFYV7_09830</name>
</gene>
<dbReference type="EMBL" id="JBIAPI010000001">
    <property type="protein sequence ID" value="MFF3223084.1"/>
    <property type="molecule type" value="Genomic_DNA"/>
</dbReference>
<accession>A0ABW6QQ52</accession>
<organism evidence="1 2">
    <name type="scientific">Nocardia suismassiliense</name>
    <dbReference type="NCBI Taxonomy" id="2077092"/>
    <lineage>
        <taxon>Bacteria</taxon>
        <taxon>Bacillati</taxon>
        <taxon>Actinomycetota</taxon>
        <taxon>Actinomycetes</taxon>
        <taxon>Mycobacteriales</taxon>
        <taxon>Nocardiaceae</taxon>
        <taxon>Nocardia</taxon>
    </lineage>
</organism>
<evidence type="ECO:0000313" key="2">
    <source>
        <dbReference type="Proteomes" id="UP001601948"/>
    </source>
</evidence>
<name>A0ABW6QQ52_9NOCA</name>
<keyword evidence="2" id="KW-1185">Reference proteome</keyword>
<dbReference type="RefSeq" id="WP_387715802.1">
    <property type="nucleotide sequence ID" value="NZ_JBIAPI010000001.1"/>
</dbReference>
<reference evidence="1 2" key="1">
    <citation type="submission" date="2024-10" db="EMBL/GenBank/DDBJ databases">
        <title>The Natural Products Discovery Center: Release of the First 8490 Sequenced Strains for Exploring Actinobacteria Biosynthetic Diversity.</title>
        <authorList>
            <person name="Kalkreuter E."/>
            <person name="Kautsar S.A."/>
            <person name="Yang D."/>
            <person name="Bader C.D."/>
            <person name="Teijaro C.N."/>
            <person name="Fluegel L."/>
            <person name="Davis C.M."/>
            <person name="Simpson J.R."/>
            <person name="Lauterbach L."/>
            <person name="Steele A.D."/>
            <person name="Gui C."/>
            <person name="Meng S."/>
            <person name="Li G."/>
            <person name="Viehrig K."/>
            <person name="Ye F."/>
            <person name="Su P."/>
            <person name="Kiefer A.F."/>
            <person name="Nichols A."/>
            <person name="Cepeda A.J."/>
            <person name="Yan W."/>
            <person name="Fan B."/>
            <person name="Jiang Y."/>
            <person name="Adhikari A."/>
            <person name="Zheng C.-J."/>
            <person name="Schuster L."/>
            <person name="Cowan T.M."/>
            <person name="Smanski M.J."/>
            <person name="Chevrette M.G."/>
            <person name="De Carvalho L.P.S."/>
            <person name="Shen B."/>
        </authorList>
    </citation>
    <scope>NUCLEOTIDE SEQUENCE [LARGE SCALE GENOMIC DNA]</scope>
    <source>
        <strain evidence="1 2">NPDC003040</strain>
    </source>
</reference>
<dbReference type="Proteomes" id="UP001601948">
    <property type="component" value="Unassembled WGS sequence"/>
</dbReference>
<proteinExistence type="predicted"/>
<dbReference type="SUPFAM" id="SSF51726">
    <property type="entry name" value="UROD/MetE-like"/>
    <property type="match status" value="1"/>
</dbReference>
<protein>
    <recommendedName>
        <fullName evidence="3">Methionine synthase II (Cobalamin-independent)</fullName>
    </recommendedName>
</protein>
<comment type="caution">
    <text evidence="1">The sequence shown here is derived from an EMBL/GenBank/DDBJ whole genome shotgun (WGS) entry which is preliminary data.</text>
</comment>
<evidence type="ECO:0008006" key="3">
    <source>
        <dbReference type="Google" id="ProtNLM"/>
    </source>
</evidence>
<sequence>MGSLPAQLDSPEKAMAFAVDTAGEYLDGMVPGGEADPYRAQWYIRPIIDRFNSIPALAPVRRGDWSTLRSRDTFRLRPGRSLTEADIDAALGYAEEAARAMDALAEVRRTDPGLRLQVGIPTPFVIGFIAFEARMLAWRRGSLGRGDRGFPYYRPILDATVREIVRIHEALRDSVVFQLELAAETLLCSGLPAGLRQGPATAAGRAIGRLVARAPHGSHFGVHLCYGSLEDKPVVAPRSAAPVVALTNAIARYWPAGRHLDFVHLPIGDGKQAPVRPRYYAPLARLELPATTRVVAGLAHPAQPLAEARQGLAAAESAYGGRLDVAAPCGLGRYKTVERAQSAVAHAVALAETDT</sequence>
<dbReference type="InterPro" id="IPR038071">
    <property type="entry name" value="UROD/MetE-like_sf"/>
</dbReference>